<dbReference type="InterPro" id="IPR029032">
    <property type="entry name" value="AhpD-like"/>
</dbReference>
<dbReference type="EMBL" id="JAIVFL010000001">
    <property type="protein sequence ID" value="MCI4674072.1"/>
    <property type="molecule type" value="Genomic_DNA"/>
</dbReference>
<dbReference type="InterPro" id="IPR010195">
    <property type="entry name" value="Uncharacterised_peroxidase-rel"/>
</dbReference>
<evidence type="ECO:0000313" key="2">
    <source>
        <dbReference type="Proteomes" id="UP001139068"/>
    </source>
</evidence>
<proteinExistence type="predicted"/>
<keyword evidence="1" id="KW-0560">Oxidoreductase</keyword>
<gene>
    <name evidence="1" type="ORF">K9U37_03560</name>
</gene>
<dbReference type="SUPFAM" id="SSF69118">
    <property type="entry name" value="AhpD-like"/>
    <property type="match status" value="1"/>
</dbReference>
<dbReference type="NCBIfam" id="TIGR01926">
    <property type="entry name" value="peroxid_rel"/>
    <property type="match status" value="1"/>
</dbReference>
<dbReference type="GO" id="GO:0004601">
    <property type="term" value="F:peroxidase activity"/>
    <property type="evidence" value="ECO:0007669"/>
    <property type="project" value="UniProtKB-KW"/>
</dbReference>
<keyword evidence="2" id="KW-1185">Reference proteome</keyword>
<comment type="caution">
    <text evidence="1">The sequence shown here is derived from an EMBL/GenBank/DDBJ whole genome shotgun (WGS) entry which is preliminary data.</text>
</comment>
<dbReference type="PANTHER" id="PTHR35446:SF2">
    <property type="entry name" value="CARBOXYMUCONOLACTONE DECARBOXYLASE-LIKE DOMAIN-CONTAINING PROTEIN"/>
    <property type="match status" value="1"/>
</dbReference>
<dbReference type="Proteomes" id="UP001139068">
    <property type="component" value="Unassembled WGS sequence"/>
</dbReference>
<name>A0ABS9YSE3_9MYCO</name>
<reference evidence="1" key="1">
    <citation type="journal article" date="2022" name="ISME J.">
        <title>Identification of active gaseous-alkane degraders at natural gas seeps.</title>
        <authorList>
            <person name="Farhan Ul Haque M."/>
            <person name="Hernandez M."/>
            <person name="Crombie A.T."/>
            <person name="Murrell J.C."/>
        </authorList>
    </citation>
    <scope>NUCLEOTIDE SEQUENCE</scope>
    <source>
        <strain evidence="1">ANDR5</strain>
    </source>
</reference>
<keyword evidence="1" id="KW-0575">Peroxidase</keyword>
<dbReference type="Gene3D" id="1.20.1290.10">
    <property type="entry name" value="AhpD-like"/>
    <property type="match status" value="1"/>
</dbReference>
<dbReference type="RefSeq" id="WP_243070548.1">
    <property type="nucleotide sequence ID" value="NZ_JAIVFL010000001.1"/>
</dbReference>
<evidence type="ECO:0000313" key="1">
    <source>
        <dbReference type="EMBL" id="MCI4674072.1"/>
    </source>
</evidence>
<dbReference type="PANTHER" id="PTHR35446">
    <property type="entry name" value="SI:CH211-175M2.5"/>
    <property type="match status" value="1"/>
</dbReference>
<protein>
    <submittedName>
        <fullName evidence="1">Peroxidase-related enzyme</fullName>
    </submittedName>
</protein>
<accession>A0ABS9YSE3</accession>
<organism evidence="1 2">
    <name type="scientific">Candidatus Mycolicibacterium alkanivorans</name>
    <dbReference type="NCBI Taxonomy" id="2954114"/>
    <lineage>
        <taxon>Bacteria</taxon>
        <taxon>Bacillati</taxon>
        <taxon>Actinomycetota</taxon>
        <taxon>Actinomycetes</taxon>
        <taxon>Mycobacteriales</taxon>
        <taxon>Mycobacteriaceae</taxon>
        <taxon>Mycolicibacterium</taxon>
    </lineage>
</organism>
<sequence>MVISAEARCPYCEAAHAAALRLRTKDPVLVDRLAVNYRHVELSHQDKVMLDFAVKLTHTPEACDGRDVARLREAGFTDVDILHIVEVTAVFNYNVRPATATGLFPNPEYHQLGRAAVKEN</sequence>